<evidence type="ECO:0000256" key="4">
    <source>
        <dbReference type="ARBA" id="ARBA00023136"/>
    </source>
</evidence>
<keyword evidence="4" id="KW-0472">Membrane</keyword>
<dbReference type="GO" id="GO:0030943">
    <property type="term" value="F:mitochondrion targeting sequence binding"/>
    <property type="evidence" value="ECO:0007669"/>
    <property type="project" value="TreeGrafter"/>
</dbReference>
<keyword evidence="7" id="KW-1185">Reference proteome</keyword>
<evidence type="ECO:0000256" key="2">
    <source>
        <dbReference type="ARBA" id="ARBA00022692"/>
    </source>
</evidence>
<sequence>MASGDSKPQEGDAASKPPSAERQSPSPSLSENWKERILLPTLVAGAGGGGYGLVSKHRTVQGFPHISAAYAANFAIVAGCYCGAREFVRVTRKSGPDDLLNSAIAGFSTGALLGRLQGGQLGAIRYSFIFAIAGTSVDFATIKLRPKLRSLKESIFGDEKNEGGGWKLPVWSPIQVLDEDALAKKEAREKQLKAQRLALIKLTKEES</sequence>
<evidence type="ECO:0000313" key="7">
    <source>
        <dbReference type="Proteomes" id="UP001154282"/>
    </source>
</evidence>
<dbReference type="GO" id="GO:0045039">
    <property type="term" value="P:protein insertion into mitochondrial inner membrane"/>
    <property type="evidence" value="ECO:0007669"/>
    <property type="project" value="InterPro"/>
</dbReference>
<dbReference type="AlphaFoldDB" id="A0AAV0MC97"/>
<comment type="caution">
    <text evidence="6">The sequence shown here is derived from an EMBL/GenBank/DDBJ whole genome shotgun (WGS) entry which is preliminary data.</text>
</comment>
<reference evidence="6" key="1">
    <citation type="submission" date="2022-08" db="EMBL/GenBank/DDBJ databases">
        <authorList>
            <person name="Gutierrez-Valencia J."/>
        </authorList>
    </citation>
    <scope>NUCLEOTIDE SEQUENCE</scope>
</reference>
<evidence type="ECO:0000313" key="6">
    <source>
        <dbReference type="EMBL" id="CAI0444383.1"/>
    </source>
</evidence>
<evidence type="ECO:0000256" key="3">
    <source>
        <dbReference type="ARBA" id="ARBA00022989"/>
    </source>
</evidence>
<dbReference type="PANTHER" id="PTHR14110">
    <property type="entry name" value="MITOCHONDRIAL IMPORT INNER MEMBRANE TRANSLOCASE SUBUNIT TIM22"/>
    <property type="match status" value="1"/>
</dbReference>
<feature type="compositionally biased region" description="Polar residues" evidence="5">
    <location>
        <begin position="21"/>
        <end position="31"/>
    </location>
</feature>
<dbReference type="EMBL" id="CAMGYJ010000007">
    <property type="protein sequence ID" value="CAI0444383.1"/>
    <property type="molecule type" value="Genomic_DNA"/>
</dbReference>
<dbReference type="InterPro" id="IPR039175">
    <property type="entry name" value="TIM22"/>
</dbReference>
<keyword evidence="2" id="KW-0812">Transmembrane</keyword>
<dbReference type="GO" id="GO:0008320">
    <property type="term" value="F:protein transmembrane transporter activity"/>
    <property type="evidence" value="ECO:0007669"/>
    <property type="project" value="TreeGrafter"/>
</dbReference>
<accession>A0AAV0MC97</accession>
<evidence type="ECO:0000256" key="5">
    <source>
        <dbReference type="SAM" id="MobiDB-lite"/>
    </source>
</evidence>
<organism evidence="6 7">
    <name type="scientific">Linum tenue</name>
    <dbReference type="NCBI Taxonomy" id="586396"/>
    <lineage>
        <taxon>Eukaryota</taxon>
        <taxon>Viridiplantae</taxon>
        <taxon>Streptophyta</taxon>
        <taxon>Embryophyta</taxon>
        <taxon>Tracheophyta</taxon>
        <taxon>Spermatophyta</taxon>
        <taxon>Magnoliopsida</taxon>
        <taxon>eudicotyledons</taxon>
        <taxon>Gunneridae</taxon>
        <taxon>Pentapetalae</taxon>
        <taxon>rosids</taxon>
        <taxon>fabids</taxon>
        <taxon>Malpighiales</taxon>
        <taxon>Linaceae</taxon>
        <taxon>Linum</taxon>
    </lineage>
</organism>
<dbReference type="PANTHER" id="PTHR14110:SF10">
    <property type="entry name" value="OS04G0376100 PROTEIN"/>
    <property type="match status" value="1"/>
</dbReference>
<proteinExistence type="predicted"/>
<dbReference type="Proteomes" id="UP001154282">
    <property type="component" value="Unassembled WGS sequence"/>
</dbReference>
<name>A0AAV0MC97_9ROSI</name>
<dbReference type="GO" id="GO:0042721">
    <property type="term" value="C:TIM22 mitochondrial import inner membrane insertion complex"/>
    <property type="evidence" value="ECO:0007669"/>
    <property type="project" value="InterPro"/>
</dbReference>
<protein>
    <submittedName>
        <fullName evidence="6">Uncharacterized protein</fullName>
    </submittedName>
</protein>
<feature type="region of interest" description="Disordered" evidence="5">
    <location>
        <begin position="1"/>
        <end position="31"/>
    </location>
</feature>
<gene>
    <name evidence="6" type="ORF">LITE_LOCUS28088</name>
</gene>
<evidence type="ECO:0000256" key="1">
    <source>
        <dbReference type="ARBA" id="ARBA00004141"/>
    </source>
</evidence>
<comment type="subcellular location">
    <subcellularLocation>
        <location evidence="1">Membrane</location>
        <topology evidence="1">Multi-pass membrane protein</topology>
    </subcellularLocation>
</comment>
<keyword evidence="3" id="KW-1133">Transmembrane helix</keyword>